<dbReference type="Proteomes" id="UP000480222">
    <property type="component" value="Unassembled WGS sequence"/>
</dbReference>
<sequence length="168" mass="17773">MRVYLPATFSILQELDAQGSIVARSGYGFAVTPALRDFYTAGDEEEIAESAFEDAALASIRLLAIGDQEAFPYRRVVVSVDVPDEVITLRPDLGESVVVLDPAVVGSDSVAAIHVDVEGSEAATAKAIEVIDAADLGDEDAELAVGDALDNFLAWYDPSELSALVDLL</sequence>
<dbReference type="OMA" id="MRVYVPL"/>
<dbReference type="InterPro" id="IPR054206">
    <property type="entry name" value="DUF6912"/>
</dbReference>
<comment type="caution">
    <text evidence="1">The sequence shown here is derived from an EMBL/GenBank/DDBJ whole genome shotgun (WGS) entry which is preliminary data.</text>
</comment>
<dbReference type="RefSeq" id="WP_014301538.1">
    <property type="nucleotide sequence ID" value="NZ_CAJDYQ010000001.1"/>
</dbReference>
<evidence type="ECO:0000313" key="2">
    <source>
        <dbReference type="Proteomes" id="UP000480222"/>
    </source>
</evidence>
<evidence type="ECO:0000313" key="1">
    <source>
        <dbReference type="EMBL" id="CAB0592390.1"/>
    </source>
</evidence>
<proteinExistence type="predicted"/>
<protein>
    <submittedName>
        <fullName evidence="1">Uncharacterized protein</fullName>
    </submittedName>
</protein>
<dbReference type="AlphaFoldDB" id="A0A1X4MCQ5"/>
<dbReference type="Pfam" id="PF21853">
    <property type="entry name" value="DUF6912"/>
    <property type="match status" value="1"/>
</dbReference>
<dbReference type="EMBL" id="CADDAV010000010">
    <property type="protein sequence ID" value="CAB0592390.1"/>
    <property type="molecule type" value="Genomic_DNA"/>
</dbReference>
<name>A0A1X4MCQ5_CORDP</name>
<accession>A0A1X4MCQ5</accession>
<reference evidence="1 2" key="1">
    <citation type="submission" date="2020-02" db="EMBL/GenBank/DDBJ databases">
        <authorList>
            <person name="Brisse S."/>
        </authorList>
    </citation>
    <scope>NUCLEOTIDE SEQUENCE [LARGE SCALE GENOMIC DNA]</scope>
    <source>
        <strain evidence="1">CIP107547</strain>
    </source>
</reference>
<gene>
    <name evidence="1" type="ORF">CIP107547_00821</name>
</gene>
<organism evidence="1 2">
    <name type="scientific">Corynebacterium diphtheriae</name>
    <dbReference type="NCBI Taxonomy" id="1717"/>
    <lineage>
        <taxon>Bacteria</taxon>
        <taxon>Bacillati</taxon>
        <taxon>Actinomycetota</taxon>
        <taxon>Actinomycetes</taxon>
        <taxon>Mycobacteriales</taxon>
        <taxon>Corynebacteriaceae</taxon>
        <taxon>Corynebacterium</taxon>
    </lineage>
</organism>